<dbReference type="FunFam" id="3.30.230.60:FF:000001">
    <property type="entry name" value="5,6,7,8-tetrahydromethanopterin hydro-lyase"/>
    <property type="match status" value="1"/>
</dbReference>
<dbReference type="CDD" id="cd04726">
    <property type="entry name" value="KGPDC_HPS"/>
    <property type="match status" value="1"/>
</dbReference>
<evidence type="ECO:0000259" key="8">
    <source>
        <dbReference type="SMART" id="SM00934"/>
    </source>
</evidence>
<name>A0AAF0D2M9_ODILC</name>
<comment type="similarity">
    <text evidence="7">In the C-terminal section; belongs to the HPS/KGPDC family. HPS subfamily.</text>
</comment>
<dbReference type="HAMAP" id="MF_01268">
    <property type="entry name" value="Fae_Hps"/>
    <property type="match status" value="1"/>
</dbReference>
<dbReference type="Proteomes" id="UP000186851">
    <property type="component" value="Chromosome"/>
</dbReference>
<dbReference type="PANTHER" id="PTHR35039:SF3">
    <property type="entry name" value="3-KETO-L-GULONATE-6-PHOSPHATE DECARBOXYLASE SGBH-RELATED"/>
    <property type="match status" value="1"/>
</dbReference>
<evidence type="ECO:0000256" key="7">
    <source>
        <dbReference type="HAMAP-Rule" id="MF_01268"/>
    </source>
</evidence>
<dbReference type="Gene3D" id="3.20.20.70">
    <property type="entry name" value="Aldolase class I"/>
    <property type="match status" value="1"/>
</dbReference>
<keyword evidence="2 7" id="KW-0511">Multifunctional enzyme</keyword>
<organism evidence="9 10">
    <name type="scientific">Odinarchaeota yellowstonii (strain LCB_4)</name>
    <dbReference type="NCBI Taxonomy" id="1841599"/>
    <lineage>
        <taxon>Archaea</taxon>
        <taxon>Promethearchaeati</taxon>
        <taxon>Candidatus Odinarchaeota</taxon>
        <taxon>Candidatus Odinarchaeia</taxon>
        <taxon>Candidatus Odinarchaeales</taxon>
        <taxon>Candidatus Odinarchaeaceae</taxon>
        <taxon>Candidatus Odinarchaeum</taxon>
    </lineage>
</organism>
<feature type="binding site" evidence="7">
    <location>
        <position position="49"/>
    </location>
    <ligand>
        <name>substrate</name>
    </ligand>
</feature>
<feature type="region of interest" description="Formaldehyde-activating enzyme" evidence="7">
    <location>
        <begin position="1"/>
        <end position="162"/>
    </location>
</feature>
<evidence type="ECO:0000256" key="4">
    <source>
        <dbReference type="ARBA" id="ARBA00052457"/>
    </source>
</evidence>
<comment type="function">
    <text evidence="7">Catalyzes the reversible formation of ribulose-5-phosphate and formaldehyde from 3-hexulose-6-phosphate.</text>
</comment>
<keyword evidence="1 7" id="KW-0456">Lyase</keyword>
<keyword evidence="3 7" id="KW-0119">Carbohydrate metabolism</keyword>
<dbReference type="GO" id="GO:0043801">
    <property type="term" value="F:hexulose-6-phosphate synthase activity"/>
    <property type="evidence" value="ECO:0007669"/>
    <property type="project" value="UniProtKB-UniRule"/>
</dbReference>
<dbReference type="Pfam" id="PF08714">
    <property type="entry name" value="Fae"/>
    <property type="match status" value="1"/>
</dbReference>
<feature type="binding site" evidence="7">
    <location>
        <position position="69"/>
    </location>
    <ligand>
        <name>substrate</name>
    </ligand>
</feature>
<comment type="function">
    <text evidence="5 7">Catalyzes the condensation of formaldehyde with tetrahydromethanopterin (H(4)MPT) to 5,10-methylenetetrahydromethanopterin.</text>
</comment>
<dbReference type="Pfam" id="PF00215">
    <property type="entry name" value="OMPdecase"/>
    <property type="match status" value="1"/>
</dbReference>
<dbReference type="GO" id="GO:0016051">
    <property type="term" value="P:carbohydrate biosynthetic process"/>
    <property type="evidence" value="ECO:0007669"/>
    <property type="project" value="UniProtKB-UniRule"/>
</dbReference>
<feature type="domain" description="Orotidine 5'-phosphate decarboxylase" evidence="8">
    <location>
        <begin position="175"/>
        <end position="382"/>
    </location>
</feature>
<dbReference type="InterPro" id="IPR041710">
    <property type="entry name" value="HPS/KGPDC"/>
</dbReference>
<gene>
    <name evidence="7" type="primary">fae-hps</name>
    <name evidence="9" type="ORF">OdinLCB4_001070</name>
</gene>
<feature type="binding site" evidence="7">
    <location>
        <position position="84"/>
    </location>
    <ligand>
        <name>substrate</name>
    </ligand>
</feature>
<evidence type="ECO:0000256" key="3">
    <source>
        <dbReference type="ARBA" id="ARBA00023277"/>
    </source>
</evidence>
<dbReference type="InterPro" id="IPR020568">
    <property type="entry name" value="Ribosomal_Su5_D2-typ_SF"/>
</dbReference>
<dbReference type="KEGG" id="oyw:OdinLCB4_001070"/>
<evidence type="ECO:0000313" key="10">
    <source>
        <dbReference type="Proteomes" id="UP000186851"/>
    </source>
</evidence>
<reference evidence="9" key="2">
    <citation type="journal article" date="2022" name="Nat. Microbiol.">
        <title>A closed Candidatus Odinarchaeum chromosome exposes Asgard archaeal viruses.</title>
        <authorList>
            <person name="Tamarit D."/>
            <person name="Caceres E.F."/>
            <person name="Krupovic M."/>
            <person name="Nijland R."/>
            <person name="Eme L."/>
            <person name="Robinson N.P."/>
            <person name="Ettema T.J.G."/>
        </authorList>
    </citation>
    <scope>NUCLEOTIDE SEQUENCE</scope>
    <source>
        <strain evidence="9">LCB_4</strain>
    </source>
</reference>
<comment type="catalytic activity">
    <reaction evidence="7">
        <text>D-ribulose 5-phosphate + formaldehyde = D-arabino-hex-3-ulose 6-phosphate</text>
        <dbReference type="Rhea" id="RHEA:25201"/>
        <dbReference type="ChEBI" id="CHEBI:16842"/>
        <dbReference type="ChEBI" id="CHEBI:58121"/>
        <dbReference type="ChEBI" id="CHEBI:58542"/>
        <dbReference type="EC" id="4.1.2.43"/>
    </reaction>
</comment>
<evidence type="ECO:0000313" key="9">
    <source>
        <dbReference type="EMBL" id="WEU40551.1"/>
    </source>
</evidence>
<protein>
    <recommendedName>
        <fullName evidence="7">Bifunctional enzyme Fae/Hps</fullName>
    </recommendedName>
    <domain>
        <recommendedName>
            <fullName evidence="7">5,6,7,8-tetrahydromethanopterin hydro-lyase</fullName>
            <ecNumber evidence="7">4.2.1.147</ecNumber>
        </recommendedName>
        <alternativeName>
            <fullName evidence="7">Formaldehyde-activating enzyme</fullName>
            <shortName evidence="7">Fae</shortName>
        </alternativeName>
    </domain>
    <domain>
        <recommendedName>
            <fullName evidence="7">3-hexulose-6-phosphate synthase</fullName>
            <shortName evidence="7">HPS</shortName>
            <ecNumber evidence="7">4.1.2.43</ecNumber>
        </recommendedName>
        <alternativeName>
            <fullName evidence="7">D-arabino-3-hexulose-6-phosphate formaldehyde lyase</fullName>
        </alternativeName>
    </domain>
</protein>
<dbReference type="Gene3D" id="3.30.230.60">
    <property type="entry name" value="Formaldehyde-activating enzyme"/>
    <property type="match status" value="1"/>
</dbReference>
<feature type="region of interest" description="3-hexulose-6-phosphate synthase" evidence="7">
    <location>
        <begin position="163"/>
        <end position="403"/>
    </location>
</feature>
<dbReference type="SUPFAM" id="SSF54211">
    <property type="entry name" value="Ribosomal protein S5 domain 2-like"/>
    <property type="match status" value="1"/>
</dbReference>
<dbReference type="InterPro" id="IPR020868">
    <property type="entry name" value="Fae/Hps"/>
</dbReference>
<evidence type="ECO:0000256" key="1">
    <source>
        <dbReference type="ARBA" id="ARBA00023239"/>
    </source>
</evidence>
<dbReference type="EC" id="4.1.2.43" evidence="7"/>
<dbReference type="EC" id="4.2.1.147" evidence="7"/>
<dbReference type="InterPro" id="IPR037075">
    <property type="entry name" value="HCHO-activating_enzyme_sf"/>
</dbReference>
<dbReference type="InterPro" id="IPR011060">
    <property type="entry name" value="RibuloseP-bd_barrel"/>
</dbReference>
<dbReference type="SUPFAM" id="SSF51366">
    <property type="entry name" value="Ribulose-phoshate binding barrel"/>
    <property type="match status" value="1"/>
</dbReference>
<dbReference type="GO" id="GO:0016840">
    <property type="term" value="F:carbon-nitrogen lyase activity"/>
    <property type="evidence" value="ECO:0007669"/>
    <property type="project" value="InterPro"/>
</dbReference>
<comment type="catalytic activity">
    <reaction evidence="4 7">
        <text>5,6,7,8-tetrahydromethanopterin + formaldehyde = 5,10-methylenetetrahydromethanopterin + H2O</text>
        <dbReference type="Rhea" id="RHEA:24678"/>
        <dbReference type="ChEBI" id="CHEBI:15377"/>
        <dbReference type="ChEBI" id="CHEBI:16842"/>
        <dbReference type="ChEBI" id="CHEBI:57818"/>
        <dbReference type="ChEBI" id="CHEBI:58103"/>
        <dbReference type="EC" id="4.2.1.147"/>
    </reaction>
</comment>
<dbReference type="PANTHER" id="PTHR35039">
    <property type="entry name" value="3-KETO-L-GULONATE-6-PHOSPHATE DECARBOXYLASE SGBH-RELATED"/>
    <property type="match status" value="1"/>
</dbReference>
<dbReference type="InterPro" id="IPR001754">
    <property type="entry name" value="OMPdeCOase_dom"/>
</dbReference>
<feature type="active site" description="Proton donor" evidence="7">
    <location>
        <position position="18"/>
    </location>
</feature>
<dbReference type="GO" id="GO:0006207">
    <property type="term" value="P:'de novo' pyrimidine nucleobase biosynthetic process"/>
    <property type="evidence" value="ECO:0007669"/>
    <property type="project" value="InterPro"/>
</dbReference>
<dbReference type="InterPro" id="IPR013785">
    <property type="entry name" value="Aldolase_TIM"/>
</dbReference>
<proteinExistence type="inferred from homology"/>
<comment type="pathway">
    <text evidence="7">Carbohydrate biosynthesis; D-ribose 5-phosphate biosynthesis.</text>
</comment>
<evidence type="ECO:0000256" key="2">
    <source>
        <dbReference type="ARBA" id="ARBA00023268"/>
    </source>
</evidence>
<evidence type="ECO:0000256" key="5">
    <source>
        <dbReference type="ARBA" id="ARBA00056998"/>
    </source>
</evidence>
<accession>A0AAF0D2M9</accession>
<feature type="binding site" evidence="7">
    <location>
        <position position="20"/>
    </location>
    <ligand>
        <name>substrate</name>
    </ligand>
</feature>
<reference evidence="9" key="1">
    <citation type="journal article" date="2017" name="Nature">
        <title>Asgard archaea illuminate the origin of eukaryotic cellular complexity.</title>
        <authorList>
            <person name="Zaremba-Niedzwiedzka K."/>
            <person name="Caceres E.F."/>
            <person name="Saw J.H."/>
            <person name="Backstrom D."/>
            <person name="Juzokaite L."/>
            <person name="Vancaester E."/>
            <person name="Seitz K.W."/>
            <person name="Anantharaman K."/>
            <person name="Starnawski P."/>
            <person name="Kjeldsen K.U."/>
            <person name="Scott M.B."/>
            <person name="Nunoura T."/>
            <person name="Banfield J.F."/>
            <person name="Schramm A."/>
            <person name="Baker B.J."/>
            <person name="Spang A."/>
            <person name="Ettema T.J.G."/>
        </authorList>
    </citation>
    <scope>NUCLEOTIDE SEQUENCE</scope>
    <source>
        <strain evidence="9">LCB_4</strain>
    </source>
</reference>
<dbReference type="GO" id="GO:0004590">
    <property type="term" value="F:orotidine-5'-phosphate decarboxylase activity"/>
    <property type="evidence" value="ECO:0007669"/>
    <property type="project" value="InterPro"/>
</dbReference>
<dbReference type="AlphaFoldDB" id="A0AAF0D2M9"/>
<dbReference type="GO" id="GO:0016836">
    <property type="term" value="F:hydro-lyase activity"/>
    <property type="evidence" value="ECO:0007669"/>
    <property type="project" value="UniProtKB-UniRule"/>
</dbReference>
<sequence>MDYFIGEALLGTDAEVAHIDLLVGDKNGPVGAAFANGLTQLSQGHTPLLAVIRPNLPPKPMTLIVPKVTVQNLEQANKVFGPAQAAVAKAVADAVEEGLIPQDKLEDWVIIVSVFIHPAAKDDRKIYHFNYSATKLALKRALIKYPPLEKILYEKDRARHPIMGFKVPRLWRPPYLQIALDVPSIESCKNLIKSIPQSDRIILEAGTPLIKRYGVDVIRELREVAKDVFIIADLKTLDVGNVEVDMAFEATADAVVASGLASNETLDKFIYEAQRMGIYAFIDMMNVADPLERVKQLKEKPDVIILHRSVDAEQYGKAAPKWEALKPIREYYQSRKQKILIAVAGGIQPSTALEALKTEADILIVGRYITQAKDPERAVREFIHIFEQQELWSDIDLFRSHVE</sequence>
<evidence type="ECO:0000256" key="6">
    <source>
        <dbReference type="ARBA" id="ARBA00061519"/>
    </source>
</evidence>
<feature type="binding site" evidence="7">
    <location>
        <position position="67"/>
    </location>
    <ligand>
        <name>substrate</name>
    </ligand>
</feature>
<dbReference type="GO" id="GO:0033982">
    <property type="term" value="F:3-dehydro-L-gulonate-6-phosphate decarboxylase activity"/>
    <property type="evidence" value="ECO:0007669"/>
    <property type="project" value="TreeGrafter"/>
</dbReference>
<comment type="similarity">
    <text evidence="7">In the N-terminal section; belongs to the formaldehyde-activating enzyme family.</text>
</comment>
<dbReference type="InterPro" id="IPR014826">
    <property type="entry name" value="HCHO-activating_enzyme"/>
</dbReference>
<comment type="similarity">
    <text evidence="6">Belongs to the formaldehyde-activating enzyme family.</text>
</comment>
<dbReference type="GO" id="GO:0019854">
    <property type="term" value="P:L-ascorbic acid catabolic process"/>
    <property type="evidence" value="ECO:0007669"/>
    <property type="project" value="TreeGrafter"/>
</dbReference>
<dbReference type="EMBL" id="CP091871">
    <property type="protein sequence ID" value="WEU40551.1"/>
    <property type="molecule type" value="Genomic_DNA"/>
</dbReference>
<dbReference type="NCBIfam" id="TIGR03126">
    <property type="entry name" value="one_C_fae"/>
    <property type="match status" value="1"/>
</dbReference>
<dbReference type="SMART" id="SM00934">
    <property type="entry name" value="OMPdecase"/>
    <property type="match status" value="1"/>
</dbReference>
<dbReference type="NCBIfam" id="NF009833">
    <property type="entry name" value="PRK13307.1"/>
    <property type="match status" value="1"/>
</dbReference>